<dbReference type="SUPFAM" id="SSF52540">
    <property type="entry name" value="P-loop containing nucleoside triphosphate hydrolases"/>
    <property type="match status" value="2"/>
</dbReference>
<dbReference type="Gramene" id="KZM87238">
    <property type="protein sequence ID" value="KZM87238"/>
    <property type="gene ID" value="DCAR_024372"/>
</dbReference>
<dbReference type="PROSITE" id="PS00721">
    <property type="entry name" value="FTHFS_1"/>
    <property type="match status" value="2"/>
</dbReference>
<evidence type="ECO:0000256" key="5">
    <source>
        <dbReference type="ARBA" id="ARBA00022598"/>
    </source>
</evidence>
<dbReference type="Pfam" id="PF01268">
    <property type="entry name" value="FTHFS"/>
    <property type="match status" value="2"/>
</dbReference>
<name>A0A164T9L5_DAUCS</name>
<dbReference type="GO" id="GO:0004329">
    <property type="term" value="F:formate-tetrahydrofolate ligase activity"/>
    <property type="evidence" value="ECO:0007669"/>
    <property type="project" value="UniProtKB-EC"/>
</dbReference>
<dbReference type="PROSITE" id="PS00722">
    <property type="entry name" value="FTHFS_2"/>
    <property type="match status" value="2"/>
</dbReference>
<dbReference type="UniPathway" id="UPA00193"/>
<evidence type="ECO:0000256" key="7">
    <source>
        <dbReference type="ARBA" id="ARBA00022840"/>
    </source>
</evidence>
<dbReference type="FunFam" id="3.10.410.10:FF:000001">
    <property type="entry name" value="Putative formate--tetrahydrofolate ligase"/>
    <property type="match status" value="1"/>
</dbReference>
<evidence type="ECO:0000256" key="1">
    <source>
        <dbReference type="ARBA" id="ARBA00004777"/>
    </source>
</evidence>
<dbReference type="GO" id="GO:0035999">
    <property type="term" value="P:tetrahydrofolate interconversion"/>
    <property type="evidence" value="ECO:0007669"/>
    <property type="project" value="UniProtKB-UniPathway"/>
</dbReference>
<keyword evidence="6" id="KW-0547">Nucleotide-binding</keyword>
<evidence type="ECO:0000256" key="3">
    <source>
        <dbReference type="ARBA" id="ARBA00012295"/>
    </source>
</evidence>
<evidence type="ECO:0000256" key="6">
    <source>
        <dbReference type="ARBA" id="ARBA00022741"/>
    </source>
</evidence>
<dbReference type="EMBL" id="LNRQ01000007">
    <property type="protein sequence ID" value="KZM87238.1"/>
    <property type="molecule type" value="Genomic_DNA"/>
</dbReference>
<sequence>MYNIMSQSMVPHITLTIDKISNFKWRERVKKPPSIGLPKMRKLEVVSPVPADIDIANSVAPLHISEIAKQLNLSPDHYDLYGKYKAKVLLPVIDELEGREDGYYVVVGGITPTPLGEGKSTTTVGLCQALGAFLDKKVVTCLRQPSQGPTFGIKGGAAGGGYSQVIPMDEFNLHLTGDIHAITAANNLLAAAIDARMFHESTQSDKALFNRLCPADKEGKRKFSAIMFRRLEKLGITCTKPEDLTPEEVTKFARLDIDPASITWRRVMDVNDRFLRKISVGQGPDEKGMVRETAFDISVASEIMAVLALTTSLADMRERLGKMVVGNSKAGDPVTADDLGLGGALTVLMKDAINPTLMQTLEGTPVFVHAGPFANIAHGNSSIIADKIALKLVGPGGFVITEAGFGSDIGTEKFMNIKCRYSGLKPHCAIIVATIRALKMHGGGPQVVAGRPLDHAYLTENVPLVEAGCVNLARHIANTKAYGVNVVVAVNMFSTDTEAEINAVRSASLAAGAFDAVLCTHHAHGGKGAWRERVKKPPSIGLPKMRKLEVVSPVPADIDIANSVAPLHISEIAKQLNLSPDHYDLYGKYKAKVLLPVIDELEGREDGYYVVVGGITPTPLGEGKSTTTVGLCQALGAFLDKKVVTCLRQPSQGPTFGIKGGAAGGGYSQVIPMDEFNLHLTGDIHAITAANNLLAAAIDARMFHESTQSDKALFNRLCPADKEGKRKFSAIMFRRLEKLGITCTKPEDLTPEEVTKFARLDIDPASITWRRVMDVNDRFLRKISVGQGPDEKGMVRETAFDISVASEIMAVLALTTSLADMRERLGKMVVGNSKAGDPVTADDLGLGGALTVLMKDAINPTLMQTLEGTPVFVHAGPFANIAHGNSSIIADKIALKLVGPGGFVITEAGFGSDIGTEKFMNIKCRYSGLKPHCAIIVATIRALKMHGGGPQVVAGRPLDHAYLTENVPLVEAGCVNLARHIANTKAYGVNVVVAVNMFSTDTEAEINAVRSASLAAGAFDAVLCTHHAHGGKGAVDLGIAVQKACESVTQPLKFLYPLDSSIKEKIEAIARSYGASGVDYSEQAEKQIEMYTKQGFSNLPICMAKTQYSFSDNASAKGAPSGFVLPIRDVRGSIGAGFIYPLVGTMSTMPGLPTRPCFYDIDLDTATGRVIGLS</sequence>
<accession>A0A164T9L5</accession>
<gene>
    <name evidence="9" type="ORF">DCAR_024372</name>
</gene>
<comment type="subunit">
    <text evidence="2">Homodimer.</text>
</comment>
<dbReference type="InterPro" id="IPR000559">
    <property type="entry name" value="Formate_THF_ligase"/>
</dbReference>
<evidence type="ECO:0000256" key="8">
    <source>
        <dbReference type="ARBA" id="ARBA00079657"/>
    </source>
</evidence>
<evidence type="ECO:0000256" key="2">
    <source>
        <dbReference type="ARBA" id="ARBA00011738"/>
    </source>
</evidence>
<dbReference type="Gene3D" id="3.10.410.10">
    <property type="entry name" value="Formyltetrahydrofolate synthetase, domain 3"/>
    <property type="match status" value="1"/>
</dbReference>
<dbReference type="AlphaFoldDB" id="A0A164T9L5"/>
<dbReference type="STRING" id="79200.A0A164T9L5"/>
<proteinExistence type="inferred from homology"/>
<keyword evidence="5" id="KW-0436">Ligase</keyword>
<dbReference type="GO" id="GO:0005524">
    <property type="term" value="F:ATP binding"/>
    <property type="evidence" value="ECO:0007669"/>
    <property type="project" value="UniProtKB-KW"/>
</dbReference>
<dbReference type="EC" id="6.3.4.3" evidence="3"/>
<dbReference type="HAMAP" id="MF_01543">
    <property type="entry name" value="FTHFS"/>
    <property type="match status" value="1"/>
</dbReference>
<dbReference type="FunFam" id="3.40.50.300:FF:000613">
    <property type="entry name" value="C-1-tetrahydrofolate synthase, cytoplasmic isoform X2"/>
    <property type="match status" value="1"/>
</dbReference>
<comment type="caution">
    <text evidence="9">The sequence shown here is derived from an EMBL/GenBank/DDBJ whole genome shotgun (WGS) entry which is preliminary data.</text>
</comment>
<keyword evidence="4" id="KW-0554">One-carbon metabolism</keyword>
<dbReference type="FunFam" id="3.40.50.300:FF:001123">
    <property type="entry name" value="C-1-tetrahydrofolate synthase, cytoplasmic isoform X2"/>
    <property type="match status" value="1"/>
</dbReference>
<dbReference type="InterPro" id="IPR027417">
    <property type="entry name" value="P-loop_NTPase"/>
</dbReference>
<dbReference type="InterPro" id="IPR020628">
    <property type="entry name" value="Formate_THF_ligase_CS"/>
</dbReference>
<dbReference type="CDD" id="cd00477">
    <property type="entry name" value="FTHFS"/>
    <property type="match status" value="1"/>
</dbReference>
<reference evidence="9" key="1">
    <citation type="journal article" date="2016" name="Nat. Genet.">
        <title>A high-quality carrot genome assembly provides new insights into carotenoid accumulation and asterid genome evolution.</title>
        <authorList>
            <person name="Iorizzo M."/>
            <person name="Ellison S."/>
            <person name="Senalik D."/>
            <person name="Zeng P."/>
            <person name="Satapoomin P."/>
            <person name="Huang J."/>
            <person name="Bowman M."/>
            <person name="Iovene M."/>
            <person name="Sanseverino W."/>
            <person name="Cavagnaro P."/>
            <person name="Yildiz M."/>
            <person name="Macko-Podgorni A."/>
            <person name="Moranska E."/>
            <person name="Grzebelus E."/>
            <person name="Grzebelus D."/>
            <person name="Ashrafi H."/>
            <person name="Zheng Z."/>
            <person name="Cheng S."/>
            <person name="Spooner D."/>
            <person name="Van Deynze A."/>
            <person name="Simon P."/>
        </authorList>
    </citation>
    <scope>NUCLEOTIDE SEQUENCE [LARGE SCALE GENOMIC DNA]</scope>
    <source>
        <tissue evidence="9">Leaf</tissue>
    </source>
</reference>
<dbReference type="Gene3D" id="3.40.50.300">
    <property type="entry name" value="P-loop containing nucleotide triphosphate hydrolases"/>
    <property type="match status" value="4"/>
</dbReference>
<dbReference type="FunFam" id="3.40.50.300:FF:000245">
    <property type="entry name" value="C-1-tetrahydrofolate synthase, cytoplasmic"/>
    <property type="match status" value="2"/>
</dbReference>
<evidence type="ECO:0000256" key="4">
    <source>
        <dbReference type="ARBA" id="ARBA00022563"/>
    </source>
</evidence>
<comment type="pathway">
    <text evidence="1">One-carbon metabolism; tetrahydrofolate interconversion.</text>
</comment>
<evidence type="ECO:0000313" key="9">
    <source>
        <dbReference type="EMBL" id="KZM87238.1"/>
    </source>
</evidence>
<protein>
    <recommendedName>
        <fullName evidence="3">formate--tetrahydrofolate ligase</fullName>
        <ecNumber evidence="3">6.3.4.3</ecNumber>
    </recommendedName>
    <alternativeName>
        <fullName evidence="8">Formyltetrahydrofolate synthetase</fullName>
    </alternativeName>
</protein>
<organism evidence="9">
    <name type="scientific">Daucus carota subsp. sativus</name>
    <name type="common">Carrot</name>
    <dbReference type="NCBI Taxonomy" id="79200"/>
    <lineage>
        <taxon>Eukaryota</taxon>
        <taxon>Viridiplantae</taxon>
        <taxon>Streptophyta</taxon>
        <taxon>Embryophyta</taxon>
        <taxon>Tracheophyta</taxon>
        <taxon>Spermatophyta</taxon>
        <taxon>Magnoliopsida</taxon>
        <taxon>eudicotyledons</taxon>
        <taxon>Gunneridae</taxon>
        <taxon>Pentapetalae</taxon>
        <taxon>asterids</taxon>
        <taxon>campanulids</taxon>
        <taxon>Apiales</taxon>
        <taxon>Apiaceae</taxon>
        <taxon>Apioideae</taxon>
        <taxon>Scandiceae</taxon>
        <taxon>Daucinae</taxon>
        <taxon>Daucus</taxon>
        <taxon>Daucus sect. Daucus</taxon>
    </lineage>
</organism>
<keyword evidence="7" id="KW-0067">ATP-binding</keyword>